<dbReference type="RefSeq" id="WP_176490764.1">
    <property type="nucleotide sequence ID" value="NZ_BLXU01000018.1"/>
</dbReference>
<evidence type="ECO:0000256" key="1">
    <source>
        <dbReference type="SAM" id="Phobius"/>
    </source>
</evidence>
<dbReference type="EMBL" id="BLXU01000018">
    <property type="protein sequence ID" value="GFO52829.1"/>
    <property type="molecule type" value="Genomic_DNA"/>
</dbReference>
<keyword evidence="1" id="KW-0812">Transmembrane</keyword>
<reference evidence="3 4" key="1">
    <citation type="submission" date="2020-06" db="EMBL/GenBank/DDBJ databases">
        <title>Draft genome sequence of Lactic acid bacteria from Okinawan-style tofu.</title>
        <authorList>
            <person name="Takara I."/>
            <person name="Ikematsu S."/>
        </authorList>
    </citation>
    <scope>NUCLEOTIDE SEQUENCE [LARGE SCALE GENOMIC DNA]</scope>
    <source>
        <strain evidence="4">lg38</strain>
    </source>
</reference>
<name>A0A6L2ZXK4_9LACT</name>
<protein>
    <recommendedName>
        <fullName evidence="2">Tape measure protein N-terminal domain-containing protein</fullName>
    </recommendedName>
</protein>
<gene>
    <name evidence="3" type="ORF">ikelab_21040</name>
</gene>
<comment type="caution">
    <text evidence="3">The sequence shown here is derived from an EMBL/GenBank/DDBJ whole genome shotgun (WGS) entry which is preliminary data.</text>
</comment>
<dbReference type="NCBIfam" id="TIGR02675">
    <property type="entry name" value="tape_meas_nterm"/>
    <property type="match status" value="1"/>
</dbReference>
<feature type="transmembrane region" description="Helical" evidence="1">
    <location>
        <begin position="543"/>
        <end position="564"/>
    </location>
</feature>
<sequence length="1367" mass="140852">MGAKLSTTLSLVDGFSSKLNSVNNSLQKTSSSMDKFRNMMNKPMGSGLFSSLTGGIKTADSAMSSFSASAAAKIGAISGVVQSLTTTGINVLSNGIREMVGELSSASATWQTFEGNMAIMGKGASEIKAVKAELQDFATKTIYSASDMSSTYSQLAAVGTKNTTQLVEGFGGLAAAAEDPAQAMKTLSQQATQMAALPKVQWMDFKLMLQQTPAGMAAVAKQMGKSTEQLVKDIQDGKVATQDFFDAIAKVGGDTNGDFYKMATKFKTVGQAVDGLKEGLTNKLQPAFDKASQVGIRMVTNLGGKLENMIDPAKLSAMIDKFAPKLEAGIGKTVKFLKNSFNTAKTAAQQFFSGFKSTGALSAAKEAFESIGQAIGNVKNALLKGGASSQIASLGQALGSITKGAANVIKSISDAIAGMSAGQINAVVTGLKAAAVAMMGFKVASVAFRQGLAVYQGISVAVTAIKALSSAFKGLPKTPQGGGAPAPALPPAPSVGNSAAGWMNAAKTAAVLLGVAVSIKLVASAFSEISTVNVSWGQIGKNLAQMGVFLLATAAAMGIIGGALQLFPPIAVALAIGAAIFIVLAGTMATVGESLAIFGESTARAVKAVNSIKIDNNFSSKLLELLGALSELTGVAAFTGILGTIAGPFAIIGAINFSLIAVSITKIADFAQKISGMTVPPVGAIQPKLKQVQDIAKALSEFKLGSVGDIGAVFGSAFASLTTGNIVGTFKKVADFVQQINSMPAIDSTVIQNKFNQIKKIKDALTKAEDGMKGNPIDNAFNSWFESMDTGNIVKSFQKVTDLVTKISSLPQIDSKTLDSKFAVIKDVFNKIKDFSSENFGNSIWDSLNSVFGKMDTSNLVNSFTKVADLTSKISGLKVIDSGTIDSKFKSIKDVFAKLRDFKLDSYKGDISSLDSYKKITEAINKISGFVSDLAGTNIVDISGKLEQLKNTVEQLSKFKIKAPRSDLQASLDNVNKVVKPLSEIATALGSIASIADLSQVGAKVDQIKTAVNKIAGLTINQAASGLADSMNAMKPIIANVTAITQSLQALNGIVIDVPTILANINAIKAIFSNGVWSALSASLSTVSGLEASFATAKTSLSSLSGMVSTLNGIPTVSETISANVVNIQKALDSLSQLTVSGNISGQLDAVTTSVKQTLDAINRFATETSTAGTTAGQGFASGLQSGFSQALSFATQVSSQITGALSGVAGQMYGIGLNIGQGLANGMNASLGAVTAAASALAAQADKAARAKAEVHSPSRVFMATGQFFGQGLAIGMQKQYDNVANAGAGLFDSAYLGNNEVPSQNTEVIKSSSPTQNTNTEVHYTVESGAIVVQGTGNAEYDGELITEALENYMLGKHNAGLATP</sequence>
<evidence type="ECO:0000259" key="2">
    <source>
        <dbReference type="Pfam" id="PF20155"/>
    </source>
</evidence>
<evidence type="ECO:0000313" key="4">
    <source>
        <dbReference type="Proteomes" id="UP000504756"/>
    </source>
</evidence>
<dbReference type="InterPro" id="IPR013491">
    <property type="entry name" value="Tape_meas_N"/>
</dbReference>
<organism evidence="3 4">
    <name type="scientific">Lactococcus garvieae</name>
    <dbReference type="NCBI Taxonomy" id="1363"/>
    <lineage>
        <taxon>Bacteria</taxon>
        <taxon>Bacillati</taxon>
        <taxon>Bacillota</taxon>
        <taxon>Bacilli</taxon>
        <taxon>Lactobacillales</taxon>
        <taxon>Streptococcaceae</taxon>
        <taxon>Lactococcus</taxon>
    </lineage>
</organism>
<dbReference type="Pfam" id="PF20155">
    <property type="entry name" value="TMP_3"/>
    <property type="match status" value="1"/>
</dbReference>
<keyword evidence="1" id="KW-1133">Transmembrane helix</keyword>
<accession>A0A6L2ZXK4</accession>
<dbReference type="Proteomes" id="UP000504756">
    <property type="component" value="Unassembled WGS sequence"/>
</dbReference>
<proteinExistence type="predicted"/>
<feature type="transmembrane region" description="Helical" evidence="1">
    <location>
        <begin position="570"/>
        <end position="591"/>
    </location>
</feature>
<feature type="domain" description="Tape measure protein N-terminal" evidence="2">
    <location>
        <begin position="102"/>
        <end position="282"/>
    </location>
</feature>
<feature type="transmembrane region" description="Helical" evidence="1">
    <location>
        <begin position="502"/>
        <end position="523"/>
    </location>
</feature>
<keyword evidence="1" id="KW-0472">Membrane</keyword>
<evidence type="ECO:0000313" key="3">
    <source>
        <dbReference type="EMBL" id="GFO52829.1"/>
    </source>
</evidence>